<dbReference type="RefSeq" id="WP_061095942.1">
    <property type="nucleotide sequence ID" value="NZ_CP014323.1"/>
</dbReference>
<accession>A0A126Q5P4</accession>
<organism evidence="1 2">
    <name type="scientific">Alteromonas macleodii</name>
    <name type="common">Pseudoalteromonas macleodii</name>
    <dbReference type="NCBI Taxonomy" id="28108"/>
    <lineage>
        <taxon>Bacteria</taxon>
        <taxon>Pseudomonadati</taxon>
        <taxon>Pseudomonadota</taxon>
        <taxon>Gammaproteobacteria</taxon>
        <taxon>Alteromonadales</taxon>
        <taxon>Alteromonadaceae</taxon>
        <taxon>Alteromonas/Salinimonas group</taxon>
        <taxon>Alteromonas</taxon>
    </lineage>
</organism>
<name>A0A126Q5P4_ALTMA</name>
<dbReference type="Proteomes" id="UP000063991">
    <property type="component" value="Chromosome"/>
</dbReference>
<dbReference type="InterPro" id="IPR027417">
    <property type="entry name" value="P-loop_NTPase"/>
</dbReference>
<proteinExistence type="predicted"/>
<evidence type="ECO:0008006" key="3">
    <source>
        <dbReference type="Google" id="ProtNLM"/>
    </source>
</evidence>
<evidence type="ECO:0000313" key="2">
    <source>
        <dbReference type="Proteomes" id="UP000063991"/>
    </source>
</evidence>
<dbReference type="OrthoDB" id="6397831at2"/>
<reference evidence="1 2" key="1">
    <citation type="submission" date="2015-12" db="EMBL/GenBank/DDBJ databases">
        <authorList>
            <person name="Shamseldin A."/>
            <person name="Moawad H."/>
            <person name="Abd El-Rahim W.M."/>
            <person name="Sadowsky M.J."/>
        </authorList>
    </citation>
    <scope>NUCLEOTIDE SEQUENCE [LARGE SCALE GENOMIC DNA]</scope>
    <source>
        <strain evidence="1 2">D7</strain>
    </source>
</reference>
<protein>
    <recommendedName>
        <fullName evidence="3">Sulfotransferase family protein</fullName>
    </recommendedName>
</protein>
<dbReference type="SUPFAM" id="SSF52540">
    <property type="entry name" value="P-loop containing nucleoside triphosphate hydrolases"/>
    <property type="match status" value="1"/>
</dbReference>
<dbReference type="Pfam" id="PF13469">
    <property type="entry name" value="Sulfotransfer_3"/>
    <property type="match status" value="1"/>
</dbReference>
<dbReference type="EMBL" id="CP014323">
    <property type="protein sequence ID" value="AMJ99758.1"/>
    <property type="molecule type" value="Genomic_DNA"/>
</dbReference>
<evidence type="ECO:0000313" key="1">
    <source>
        <dbReference type="EMBL" id="AMJ99758.1"/>
    </source>
</evidence>
<dbReference type="Gene3D" id="3.40.50.300">
    <property type="entry name" value="P-loop containing nucleotide triphosphate hydrolases"/>
    <property type="match status" value="1"/>
</dbReference>
<dbReference type="AlphaFoldDB" id="A0A126Q5P4"/>
<sequence length="369" mass="42230">MNWTYFLEHQKQSPFSSADIGICQSSLVLNINELVDSESVKLTFLSHSAFLNGEQIFSEWDINEKQLSLSTGELEPVVHVLEITVNVEHKVYKSRLALVPAPELAQSYIVIGSPRSGTTVVGNMVQQAFRKKAHGEAHIAELFSQLVNQSEEYLEKGLAANNKGTLVWEVPSIFLKAQLVKQLRETYSTYYGNEIIVDKTPGLPMLRALPLVMLAFPNAKVVYCQRRGIENISSRLRKFPKAKFEAHCKQWAQTVQVWQRLKKQLSNQTLRDDWWIEVEQYELATSPQKVTKELGRFLNVNERAITRMFEYQEKKSPQITGGKPSDVSSLDTVGWTKEQQKYFTEVCGEAMRLQGYSFDEQYYTTSEIN</sequence>
<gene>
    <name evidence="1" type="ORF">AVL55_17315</name>
</gene>